<dbReference type="SUPFAM" id="SSF48403">
    <property type="entry name" value="Ankyrin repeat"/>
    <property type="match status" value="1"/>
</dbReference>
<dbReference type="SMART" id="SM00248">
    <property type="entry name" value="ANK"/>
    <property type="match status" value="2"/>
</dbReference>
<keyword evidence="4" id="KW-1185">Reference proteome</keyword>
<sequence length="679" mass="75552">MAMMITRDVLEVGGGGGGISYEDWSDCLQTYLLSRDLWHLVVDEQPIDGNISSTEGRCWRRENAAALHAIKISCGSGLLRQIRGITSAKEAWEAVATLYYDQVEKQQAELLLDVQELPSGNVNVQEVNQPADDDLAELEACIRRGDISRLRDLIRRNPDSAARRFPGGRRGTGLHLAAKFGEAEVGYELMRAMREEDLEIKDGDGCTALHIAVAGGHRRMVREMVYRNKKLAAIFSGIIRSQRGAAVLPVEEASRKGDSDLVKLLYIVTPLRMLFDENDGKHGASVLKFCIHRGIWSIALDMLRHRPSMATTMDANNFNAAIQLSLMSTSFPSGSPVVFYLQILYSYIRVRLPGPLHPEEDNFGMSSLSNTKQTIDRQGQEETWCRKFNKTYHLKMAHMCSLELLTLVCQHVSSISSTPAGLRKLQGHGVCEAFHKAVENGIVEFVEEAAKACPALLYKVDDRGRNAFMTAVEYRQEQELEHLMDPMYRDKLNCTGETAKQVFVRTHLELATAGQQWMKEMATACSVVGALIITIMFTAALTVPGGNKDTGLPTLLDDRSFKIFMISDAISLYAASTSVLMFLAILTARYSMADFLRSLPTKMVIGLSTLFVSIAAMMVTFSATVVIVMDRQLEFVVPMILLAAVPVTLFMLLQFPLLIEIVMSTYGPSIFNRNLKPWL</sequence>
<dbReference type="InterPro" id="IPR026961">
    <property type="entry name" value="PGG_dom"/>
</dbReference>
<evidence type="ECO:0000259" key="2">
    <source>
        <dbReference type="Pfam" id="PF13962"/>
    </source>
</evidence>
<dbReference type="Pfam" id="PF12796">
    <property type="entry name" value="Ank_2"/>
    <property type="match status" value="1"/>
</dbReference>
<dbReference type="InterPro" id="IPR002110">
    <property type="entry name" value="Ankyrin_rpt"/>
</dbReference>
<dbReference type="Pfam" id="PF14223">
    <property type="entry name" value="Retrotran_gag_2"/>
    <property type="match status" value="1"/>
</dbReference>
<name>A0AAV0R074_9ROSI</name>
<reference evidence="3" key="1">
    <citation type="submission" date="2022-08" db="EMBL/GenBank/DDBJ databases">
        <authorList>
            <person name="Gutierrez-Valencia J."/>
        </authorList>
    </citation>
    <scope>NUCLEOTIDE SEQUENCE</scope>
</reference>
<dbReference type="Proteomes" id="UP001154282">
    <property type="component" value="Unassembled WGS sequence"/>
</dbReference>
<keyword evidence="1" id="KW-0472">Membrane</keyword>
<accession>A0AAV0R074</accession>
<keyword evidence="1" id="KW-0812">Transmembrane</keyword>
<dbReference type="PANTHER" id="PTHR24177">
    <property type="entry name" value="CASKIN"/>
    <property type="match status" value="1"/>
</dbReference>
<keyword evidence="1" id="KW-1133">Transmembrane helix</keyword>
<feature type="transmembrane region" description="Helical" evidence="1">
    <location>
        <begin position="607"/>
        <end position="629"/>
    </location>
</feature>
<dbReference type="InterPro" id="IPR036770">
    <property type="entry name" value="Ankyrin_rpt-contain_sf"/>
</dbReference>
<dbReference type="Gene3D" id="1.25.40.20">
    <property type="entry name" value="Ankyrin repeat-containing domain"/>
    <property type="match status" value="1"/>
</dbReference>
<dbReference type="PANTHER" id="PTHR24177:SF329">
    <property type="entry name" value="ANKYRIN REPEAT PROTEIN"/>
    <property type="match status" value="1"/>
</dbReference>
<evidence type="ECO:0000313" key="3">
    <source>
        <dbReference type="EMBL" id="CAI0550670.1"/>
    </source>
</evidence>
<feature type="transmembrane region" description="Helical" evidence="1">
    <location>
        <begin position="521"/>
        <end position="543"/>
    </location>
</feature>
<comment type="caution">
    <text evidence="3">The sequence shown here is derived from an EMBL/GenBank/DDBJ whole genome shotgun (WGS) entry which is preliminary data.</text>
</comment>
<protein>
    <recommendedName>
        <fullName evidence="2">PGG domain-containing protein</fullName>
    </recommendedName>
</protein>
<proteinExistence type="predicted"/>
<evidence type="ECO:0000256" key="1">
    <source>
        <dbReference type="SAM" id="Phobius"/>
    </source>
</evidence>
<dbReference type="EMBL" id="CAMGYJ010000010">
    <property type="protein sequence ID" value="CAI0550670.1"/>
    <property type="molecule type" value="Genomic_DNA"/>
</dbReference>
<dbReference type="Pfam" id="PF13962">
    <property type="entry name" value="PGG"/>
    <property type="match status" value="1"/>
</dbReference>
<feature type="transmembrane region" description="Helical" evidence="1">
    <location>
        <begin position="635"/>
        <end position="659"/>
    </location>
</feature>
<evidence type="ECO:0000313" key="4">
    <source>
        <dbReference type="Proteomes" id="UP001154282"/>
    </source>
</evidence>
<feature type="domain" description="PGG" evidence="2">
    <location>
        <begin position="516"/>
        <end position="627"/>
    </location>
</feature>
<organism evidence="3 4">
    <name type="scientific">Linum tenue</name>
    <dbReference type="NCBI Taxonomy" id="586396"/>
    <lineage>
        <taxon>Eukaryota</taxon>
        <taxon>Viridiplantae</taxon>
        <taxon>Streptophyta</taxon>
        <taxon>Embryophyta</taxon>
        <taxon>Tracheophyta</taxon>
        <taxon>Spermatophyta</taxon>
        <taxon>Magnoliopsida</taxon>
        <taxon>eudicotyledons</taxon>
        <taxon>Gunneridae</taxon>
        <taxon>Pentapetalae</taxon>
        <taxon>rosids</taxon>
        <taxon>fabids</taxon>
        <taxon>Malpighiales</taxon>
        <taxon>Linaceae</taxon>
        <taxon>Linum</taxon>
    </lineage>
</organism>
<dbReference type="AlphaFoldDB" id="A0AAV0R074"/>
<feature type="transmembrane region" description="Helical" evidence="1">
    <location>
        <begin position="563"/>
        <end position="586"/>
    </location>
</feature>
<dbReference type="GO" id="GO:0016020">
    <property type="term" value="C:membrane"/>
    <property type="evidence" value="ECO:0007669"/>
    <property type="project" value="TreeGrafter"/>
</dbReference>
<gene>
    <name evidence="3" type="ORF">LITE_LOCUS45637</name>
</gene>